<dbReference type="InterPro" id="IPR000524">
    <property type="entry name" value="Tscrpt_reg_HTH_GntR"/>
</dbReference>
<proteinExistence type="predicted"/>
<dbReference type="Gene3D" id="1.10.10.10">
    <property type="entry name" value="Winged helix-like DNA-binding domain superfamily/Winged helix DNA-binding domain"/>
    <property type="match status" value="1"/>
</dbReference>
<keyword evidence="7" id="KW-1185">Reference proteome</keyword>
<dbReference type="InterPro" id="IPR050679">
    <property type="entry name" value="Bact_HTH_transcr_reg"/>
</dbReference>
<dbReference type="InterPro" id="IPR036390">
    <property type="entry name" value="WH_DNA-bd_sf"/>
</dbReference>
<keyword evidence="1" id="KW-0805">Transcription regulation</keyword>
<evidence type="ECO:0000256" key="1">
    <source>
        <dbReference type="ARBA" id="ARBA00023015"/>
    </source>
</evidence>
<dbReference type="PROSITE" id="PS50949">
    <property type="entry name" value="HTH_GNTR"/>
    <property type="match status" value="1"/>
</dbReference>
<dbReference type="EMBL" id="JAWMAJ010000004">
    <property type="protein sequence ID" value="MDV7214696.1"/>
    <property type="molecule type" value="Genomic_DNA"/>
</dbReference>
<evidence type="ECO:0000256" key="4">
    <source>
        <dbReference type="SAM" id="MobiDB-lite"/>
    </source>
</evidence>
<reference evidence="6 7" key="1">
    <citation type="submission" date="2023-10" db="EMBL/GenBank/DDBJ databases">
        <title>Characterization of rhizosphere-enriched actinobacteria from wheat plants lab-grown on chernevaya soil.</title>
        <authorList>
            <person name="Tikhonova E.N."/>
            <person name="Konopkin A."/>
            <person name="Kravchenko I.K."/>
        </authorList>
    </citation>
    <scope>NUCLEOTIDE SEQUENCE [LARGE SCALE GENOMIC DNA]</scope>
    <source>
        <strain evidence="6 7">RR29</strain>
    </source>
</reference>
<keyword evidence="3" id="KW-0804">Transcription</keyword>
<protein>
    <submittedName>
        <fullName evidence="6">GntR family transcriptional regulator</fullName>
    </submittedName>
</protein>
<dbReference type="SMART" id="SM00345">
    <property type="entry name" value="HTH_GNTR"/>
    <property type="match status" value="1"/>
</dbReference>
<evidence type="ECO:0000256" key="3">
    <source>
        <dbReference type="ARBA" id="ARBA00023163"/>
    </source>
</evidence>
<gene>
    <name evidence="6" type="ORF">R5A26_01895</name>
</gene>
<dbReference type="CDD" id="cd07377">
    <property type="entry name" value="WHTH_GntR"/>
    <property type="match status" value="1"/>
</dbReference>
<organism evidence="6 7">
    <name type="scientific">Streptomyces prunicolor</name>
    <dbReference type="NCBI Taxonomy" id="67348"/>
    <lineage>
        <taxon>Bacteria</taxon>
        <taxon>Bacillati</taxon>
        <taxon>Actinomycetota</taxon>
        <taxon>Actinomycetes</taxon>
        <taxon>Kitasatosporales</taxon>
        <taxon>Streptomycetaceae</taxon>
        <taxon>Streptomyces</taxon>
    </lineage>
</organism>
<dbReference type="Proteomes" id="UP001187346">
    <property type="component" value="Unassembled WGS sequence"/>
</dbReference>
<comment type="caution">
    <text evidence="6">The sequence shown here is derived from an EMBL/GenBank/DDBJ whole genome shotgun (WGS) entry which is preliminary data.</text>
</comment>
<dbReference type="Pfam" id="PF00392">
    <property type="entry name" value="GntR"/>
    <property type="match status" value="1"/>
</dbReference>
<feature type="domain" description="HTH gntR-type" evidence="5">
    <location>
        <begin position="6"/>
        <end position="75"/>
    </location>
</feature>
<dbReference type="InterPro" id="IPR036388">
    <property type="entry name" value="WH-like_DNA-bd_sf"/>
</dbReference>
<dbReference type="SUPFAM" id="SSF46785">
    <property type="entry name" value="Winged helix' DNA-binding domain"/>
    <property type="match status" value="1"/>
</dbReference>
<name>A0ABU4F271_9ACTN</name>
<keyword evidence="2" id="KW-0238">DNA-binding</keyword>
<dbReference type="PANTHER" id="PTHR44846">
    <property type="entry name" value="MANNOSYL-D-GLYCERATE TRANSPORT/METABOLISM SYSTEM REPRESSOR MNGR-RELATED"/>
    <property type="match status" value="1"/>
</dbReference>
<dbReference type="RefSeq" id="WP_317769808.1">
    <property type="nucleotide sequence ID" value="NZ_JAWMAJ010000004.1"/>
</dbReference>
<evidence type="ECO:0000313" key="7">
    <source>
        <dbReference type="Proteomes" id="UP001187346"/>
    </source>
</evidence>
<evidence type="ECO:0000256" key="2">
    <source>
        <dbReference type="ARBA" id="ARBA00023125"/>
    </source>
</evidence>
<dbReference type="PANTHER" id="PTHR44846:SF1">
    <property type="entry name" value="MANNOSYL-D-GLYCERATE TRANSPORT_METABOLISM SYSTEM REPRESSOR MNGR-RELATED"/>
    <property type="match status" value="1"/>
</dbReference>
<feature type="region of interest" description="Disordered" evidence="4">
    <location>
        <begin position="59"/>
        <end position="109"/>
    </location>
</feature>
<evidence type="ECO:0000259" key="5">
    <source>
        <dbReference type="PROSITE" id="PS50949"/>
    </source>
</evidence>
<sequence length="109" mass="12200">MPDRDLPPYRRIADDLRAAIAAGRLAPGEKLKSENELKDEYGTTRVTVRKALSLLKAAEPAETPLRLRLPHHRRPPTTRGHSATTGTRGRHPPHRDAALSRNPEPPPRR</sequence>
<evidence type="ECO:0000313" key="6">
    <source>
        <dbReference type="EMBL" id="MDV7214696.1"/>
    </source>
</evidence>
<accession>A0ABU4F271</accession>